<feature type="domain" description="3-hydroxyisobutyrate dehydrogenase-like NAD-binding" evidence="3">
    <location>
        <begin position="174"/>
        <end position="293"/>
    </location>
</feature>
<evidence type="ECO:0000259" key="2">
    <source>
        <dbReference type="Pfam" id="PF03446"/>
    </source>
</evidence>
<protein>
    <submittedName>
        <fullName evidence="4">NAD binding domain of 6-phosphogluconate dehydrogenase-domain-containing protein</fullName>
    </submittedName>
</protein>
<dbReference type="RefSeq" id="XP_052945482.1">
    <property type="nucleotide sequence ID" value="XM_053092914.1"/>
</dbReference>
<dbReference type="Proteomes" id="UP001164286">
    <property type="component" value="Unassembled WGS sequence"/>
</dbReference>
<dbReference type="GO" id="GO:0051287">
    <property type="term" value="F:NAD binding"/>
    <property type="evidence" value="ECO:0007669"/>
    <property type="project" value="InterPro"/>
</dbReference>
<dbReference type="Gene3D" id="3.40.50.720">
    <property type="entry name" value="NAD(P)-binding Rossmann-like Domain"/>
    <property type="match status" value="2"/>
</dbReference>
<dbReference type="InterPro" id="IPR006115">
    <property type="entry name" value="6PGDH_NADP-bd"/>
</dbReference>
<dbReference type="GO" id="GO:0016491">
    <property type="term" value="F:oxidoreductase activity"/>
    <property type="evidence" value="ECO:0007669"/>
    <property type="project" value="InterPro"/>
</dbReference>
<name>A0AA38H8I3_9TREE</name>
<dbReference type="InterPro" id="IPR013328">
    <property type="entry name" value="6PGD_dom2"/>
</dbReference>
<dbReference type="AlphaFoldDB" id="A0AA38H8I3"/>
<evidence type="ECO:0000256" key="1">
    <source>
        <dbReference type="SAM" id="MobiDB-lite"/>
    </source>
</evidence>
<comment type="caution">
    <text evidence="4">The sequence shown here is derived from an EMBL/GenBank/DDBJ whole genome shotgun (WGS) entry which is preliminary data.</text>
</comment>
<dbReference type="PROSITE" id="PS00895">
    <property type="entry name" value="3_HYDROXYISOBUT_DH"/>
    <property type="match status" value="1"/>
</dbReference>
<dbReference type="GeneID" id="77732119"/>
<feature type="region of interest" description="Disordered" evidence="1">
    <location>
        <begin position="301"/>
        <end position="321"/>
    </location>
</feature>
<dbReference type="GO" id="GO:0050661">
    <property type="term" value="F:NADP binding"/>
    <property type="evidence" value="ECO:0007669"/>
    <property type="project" value="InterPro"/>
</dbReference>
<dbReference type="Gene3D" id="1.10.1040.10">
    <property type="entry name" value="N-(1-d-carboxylethyl)-l-norvaline Dehydrogenase, domain 2"/>
    <property type="match status" value="2"/>
</dbReference>
<dbReference type="InterPro" id="IPR002204">
    <property type="entry name" value="3-OH-isobutyrate_DH-rel_CS"/>
</dbReference>
<accession>A0AA38H8I3</accession>
<dbReference type="PANTHER" id="PTHR43060:SF17">
    <property type="entry name" value="L-THREONATE DEHYDROGENASE"/>
    <property type="match status" value="1"/>
</dbReference>
<organism evidence="4 5">
    <name type="scientific">Dioszegia hungarica</name>
    <dbReference type="NCBI Taxonomy" id="4972"/>
    <lineage>
        <taxon>Eukaryota</taxon>
        <taxon>Fungi</taxon>
        <taxon>Dikarya</taxon>
        <taxon>Basidiomycota</taxon>
        <taxon>Agaricomycotina</taxon>
        <taxon>Tremellomycetes</taxon>
        <taxon>Tremellales</taxon>
        <taxon>Bulleribasidiaceae</taxon>
        <taxon>Dioszegia</taxon>
    </lineage>
</organism>
<dbReference type="InterPro" id="IPR029154">
    <property type="entry name" value="HIBADH-like_NADP-bd"/>
</dbReference>
<gene>
    <name evidence="4" type="ORF">MKK02DRAFT_44402</name>
</gene>
<evidence type="ECO:0000259" key="3">
    <source>
        <dbReference type="Pfam" id="PF14833"/>
    </source>
</evidence>
<dbReference type="SUPFAM" id="SSF51735">
    <property type="entry name" value="NAD(P)-binding Rossmann-fold domains"/>
    <property type="match status" value="2"/>
</dbReference>
<reference evidence="4" key="1">
    <citation type="journal article" date="2022" name="G3 (Bethesda)">
        <title>High quality genome of the basidiomycete yeast Dioszegia hungarica PDD-24b-2 isolated from cloud water.</title>
        <authorList>
            <person name="Jarrige D."/>
            <person name="Haridas S."/>
            <person name="Bleykasten-Grosshans C."/>
            <person name="Joly M."/>
            <person name="Nadalig T."/>
            <person name="Sancelme M."/>
            <person name="Vuilleumier S."/>
            <person name="Grigoriev I.V."/>
            <person name="Amato P."/>
            <person name="Bringel F."/>
        </authorList>
    </citation>
    <scope>NUCLEOTIDE SEQUENCE</scope>
    <source>
        <strain evidence="4">PDD-24b-2</strain>
    </source>
</reference>
<feature type="domain" description="3-hydroxyisobutyrate dehydrogenase-like NAD-binding" evidence="3">
    <location>
        <begin position="501"/>
        <end position="620"/>
    </location>
</feature>
<dbReference type="SUPFAM" id="SSF48179">
    <property type="entry name" value="6-phosphogluconate dehydrogenase C-terminal domain-like"/>
    <property type="match status" value="2"/>
</dbReference>
<sequence length="632" mass="65208">MSASKVNVGWIGLGAMGSGMAASLVEQGFPVRAFDVWKPSLEAVVKVGATACATPAEAAKDVQVLGLMVVNAVQVEDVLFGTGEVASVLKPGSSIICFSTVPPSFLVTVQKRLEALGIGLCDSPVSGGSTRAAAGTLTVMTSGTSASIEGALTVLEALTRKPEGNLSVVGTSCGDASNFKLINQVFCAAHIAATSEGMAFGAKMGLNPRMLYNIIRTAAGDSFMFGHRVPWQLRHDGVPKSAMSIIAKDSGIVNDEARLMGFPAPMSAAAEQLFISAMGAGMAREDDGLLIKHYERFGGPKVAETGTEEEEAEKAKELSVTPSGKPEKVLFVGLGAMGKGMALSVQKAGHKVVGVDISEQTAEAYRAAGGETVKDVKEGAAGADVVVLMPNTAAQAESIMFGTENNGICSVMPEGAVIILGSTIAPSSAVNLQKLLDAYGKGQQLVDAPVSGGPSRGDIGDLAIMASGSDAALAKACSVLQAMSTQAGNTVNLHFIPGGVGSGNKVKAVNQLLACIHMATAAEALAFSVKKGMDLDAVMSVILSGAAYSYVAKDRVPRMRMAKAPVFSATDTLVKDLDIVLTEARKLSLPLFLGAAAYQQFVAAQAAGWGREDDSSLSRLWERYGIRIRAAE</sequence>
<feature type="domain" description="6-phosphogluconate dehydrogenase NADP-binding" evidence="2">
    <location>
        <begin position="7"/>
        <end position="160"/>
    </location>
</feature>
<keyword evidence="5" id="KW-1185">Reference proteome</keyword>
<dbReference type="EMBL" id="JAKWFO010000005">
    <property type="protein sequence ID" value="KAI9635705.1"/>
    <property type="molecule type" value="Genomic_DNA"/>
</dbReference>
<dbReference type="PANTHER" id="PTHR43060">
    <property type="entry name" value="3-HYDROXYISOBUTYRATE DEHYDROGENASE-LIKE 1, MITOCHONDRIAL-RELATED"/>
    <property type="match status" value="1"/>
</dbReference>
<evidence type="ECO:0000313" key="4">
    <source>
        <dbReference type="EMBL" id="KAI9635705.1"/>
    </source>
</evidence>
<dbReference type="Pfam" id="PF14833">
    <property type="entry name" value="NAD_binding_11"/>
    <property type="match status" value="2"/>
</dbReference>
<dbReference type="InterPro" id="IPR008927">
    <property type="entry name" value="6-PGluconate_DH-like_C_sf"/>
</dbReference>
<dbReference type="Pfam" id="PF03446">
    <property type="entry name" value="NAD_binding_2"/>
    <property type="match status" value="2"/>
</dbReference>
<feature type="domain" description="6-phosphogluconate dehydrogenase NADP-binding" evidence="2">
    <location>
        <begin position="329"/>
        <end position="485"/>
    </location>
</feature>
<proteinExistence type="predicted"/>
<evidence type="ECO:0000313" key="5">
    <source>
        <dbReference type="Proteomes" id="UP001164286"/>
    </source>
</evidence>
<dbReference type="InterPro" id="IPR036291">
    <property type="entry name" value="NAD(P)-bd_dom_sf"/>
</dbReference>